<dbReference type="EMBL" id="LFJN01000005">
    <property type="protein sequence ID" value="KPI43319.1"/>
    <property type="molecule type" value="Genomic_DNA"/>
</dbReference>
<keyword evidence="3" id="KW-0479">Metal-binding</keyword>
<dbReference type="PANTHER" id="PTHR45873">
    <property type="entry name" value="DNA POLYMERASE ETA"/>
    <property type="match status" value="1"/>
</dbReference>
<dbReference type="InterPro" id="IPR041298">
    <property type="entry name" value="UBZ3"/>
</dbReference>
<dbReference type="GO" id="GO:0042276">
    <property type="term" value="P:error-prone translesion synthesis"/>
    <property type="evidence" value="ECO:0007669"/>
    <property type="project" value="TreeGrafter"/>
</dbReference>
<dbReference type="InterPro" id="IPR052230">
    <property type="entry name" value="DNA_polymerase_eta"/>
</dbReference>
<evidence type="ECO:0000256" key="6">
    <source>
        <dbReference type="ARBA" id="ARBA00022833"/>
    </source>
</evidence>
<evidence type="ECO:0000313" key="14">
    <source>
        <dbReference type="Proteomes" id="UP000038010"/>
    </source>
</evidence>
<dbReference type="PROSITE" id="PS51907">
    <property type="entry name" value="ZF_UBZ3"/>
    <property type="match status" value="1"/>
</dbReference>
<dbReference type="Gene3D" id="1.10.150.20">
    <property type="entry name" value="5' to 3' exonuclease, C-terminal subdomain"/>
    <property type="match status" value="1"/>
</dbReference>
<keyword evidence="8" id="KW-0539">Nucleus</keyword>
<dbReference type="PIRSF" id="PIRSF036603">
    <property type="entry name" value="DPol_eta"/>
    <property type="match status" value="1"/>
</dbReference>
<evidence type="ECO:0000256" key="1">
    <source>
        <dbReference type="ARBA" id="ARBA00004123"/>
    </source>
</evidence>
<evidence type="ECO:0000256" key="4">
    <source>
        <dbReference type="ARBA" id="ARBA00022763"/>
    </source>
</evidence>
<feature type="domain" description="UBZ3-type" evidence="12">
    <location>
        <begin position="570"/>
        <end position="604"/>
    </location>
</feature>
<feature type="domain" description="UmuC" evidence="11">
    <location>
        <begin position="37"/>
        <end position="296"/>
    </location>
</feature>
<dbReference type="InterPro" id="IPR043128">
    <property type="entry name" value="Rev_trsase/Diguanyl_cyclase"/>
</dbReference>
<keyword evidence="14" id="KW-1185">Reference proteome</keyword>
<dbReference type="Gene3D" id="3.30.1490.100">
    <property type="entry name" value="DNA polymerase, Y-family, little finger domain"/>
    <property type="match status" value="1"/>
</dbReference>
<dbReference type="InterPro" id="IPR001126">
    <property type="entry name" value="UmuC"/>
</dbReference>
<dbReference type="Gene3D" id="3.30.70.270">
    <property type="match status" value="1"/>
</dbReference>
<comment type="subcellular location">
    <subcellularLocation>
        <location evidence="1">Nucleus</location>
    </subcellularLocation>
</comment>
<keyword evidence="2 13" id="KW-0808">Transferase</keyword>
<evidence type="ECO:0000259" key="11">
    <source>
        <dbReference type="PROSITE" id="PS50173"/>
    </source>
</evidence>
<dbReference type="FunFam" id="1.10.150.20:FF:000014">
    <property type="entry name" value="Polymerase (DNA directed), eta"/>
    <property type="match status" value="1"/>
</dbReference>
<evidence type="ECO:0000256" key="8">
    <source>
        <dbReference type="ARBA" id="ARBA00023242"/>
    </source>
</evidence>
<organism evidence="13 14">
    <name type="scientific">Cyphellophora attinorum</name>
    <dbReference type="NCBI Taxonomy" id="1664694"/>
    <lineage>
        <taxon>Eukaryota</taxon>
        <taxon>Fungi</taxon>
        <taxon>Dikarya</taxon>
        <taxon>Ascomycota</taxon>
        <taxon>Pezizomycotina</taxon>
        <taxon>Eurotiomycetes</taxon>
        <taxon>Chaetothyriomycetidae</taxon>
        <taxon>Chaetothyriales</taxon>
        <taxon>Cyphellophoraceae</taxon>
        <taxon>Cyphellophora</taxon>
    </lineage>
</organism>
<dbReference type="GeneID" id="28738913"/>
<dbReference type="Pfam" id="PF21704">
    <property type="entry name" value="POLH-Rev1_HhH"/>
    <property type="match status" value="1"/>
</dbReference>
<dbReference type="Gene3D" id="3.40.1170.60">
    <property type="match status" value="1"/>
</dbReference>
<evidence type="ECO:0000259" key="12">
    <source>
        <dbReference type="PROSITE" id="PS51907"/>
    </source>
</evidence>
<dbReference type="GO" id="GO:0003887">
    <property type="term" value="F:DNA-directed DNA polymerase activity"/>
    <property type="evidence" value="ECO:0007669"/>
    <property type="project" value="TreeGrafter"/>
</dbReference>
<dbReference type="PANTHER" id="PTHR45873:SF1">
    <property type="entry name" value="DNA POLYMERASE ETA"/>
    <property type="match status" value="1"/>
</dbReference>
<dbReference type="PROSITE" id="PS50173">
    <property type="entry name" value="UMUC"/>
    <property type="match status" value="1"/>
</dbReference>
<reference evidence="13 14" key="1">
    <citation type="submission" date="2015-06" db="EMBL/GenBank/DDBJ databases">
        <title>Draft genome of the ant-associated black yeast Phialophora attae CBS 131958.</title>
        <authorList>
            <person name="Moreno L.F."/>
            <person name="Stielow B.J."/>
            <person name="de Hoog S."/>
            <person name="Vicente V.A."/>
            <person name="Weiss V.A."/>
            <person name="de Vries M."/>
            <person name="Cruz L.M."/>
            <person name="Souza E.M."/>
        </authorList>
    </citation>
    <scope>NUCLEOTIDE SEQUENCE [LARGE SCALE GENOMIC DNA]</scope>
    <source>
        <strain evidence="13 14">CBS 131958</strain>
    </source>
</reference>
<keyword evidence="5" id="KW-0863">Zinc-finger</keyword>
<dbReference type="GO" id="GO:0006281">
    <property type="term" value="P:DNA repair"/>
    <property type="evidence" value="ECO:0007669"/>
    <property type="project" value="UniProtKB-KW"/>
</dbReference>
<name>A0A0N0NQ58_9EURO</name>
<dbReference type="OrthoDB" id="5723at2759"/>
<dbReference type="GO" id="GO:0003684">
    <property type="term" value="F:damaged DNA binding"/>
    <property type="evidence" value="ECO:0007669"/>
    <property type="project" value="InterPro"/>
</dbReference>
<dbReference type="InterPro" id="IPR017961">
    <property type="entry name" value="DNA_pol_Y-fam_little_finger"/>
</dbReference>
<gene>
    <name evidence="13" type="ORF">AB675_6722</name>
</gene>
<dbReference type="GO" id="GO:0035861">
    <property type="term" value="C:site of double-strand break"/>
    <property type="evidence" value="ECO:0007669"/>
    <property type="project" value="TreeGrafter"/>
</dbReference>
<dbReference type="GO" id="GO:0005634">
    <property type="term" value="C:nucleus"/>
    <property type="evidence" value="ECO:0007669"/>
    <property type="project" value="UniProtKB-SubCell"/>
</dbReference>
<dbReference type="Proteomes" id="UP000038010">
    <property type="component" value="Unassembled WGS sequence"/>
</dbReference>
<evidence type="ECO:0000256" key="9">
    <source>
        <dbReference type="ARBA" id="ARBA00044975"/>
    </source>
</evidence>
<evidence type="ECO:0000256" key="5">
    <source>
        <dbReference type="ARBA" id="ARBA00022771"/>
    </source>
</evidence>
<keyword evidence="4" id="KW-0227">DNA damage</keyword>
<keyword evidence="7" id="KW-0234">DNA repair</keyword>
<proteinExistence type="predicted"/>
<dbReference type="InterPro" id="IPR036775">
    <property type="entry name" value="DNA_pol_Y-fam_lit_finger_sf"/>
</dbReference>
<dbReference type="SUPFAM" id="SSF100879">
    <property type="entry name" value="Lesion bypass DNA polymerase (Y-family), little finger domain"/>
    <property type="match status" value="1"/>
</dbReference>
<evidence type="ECO:0000256" key="2">
    <source>
        <dbReference type="ARBA" id="ARBA00022679"/>
    </source>
</evidence>
<dbReference type="Pfam" id="PF00817">
    <property type="entry name" value="IMS"/>
    <property type="match status" value="1"/>
</dbReference>
<comment type="caution">
    <text evidence="13">The sequence shown here is derived from an EMBL/GenBank/DDBJ whole genome shotgun (WGS) entry which is preliminary data.</text>
</comment>
<dbReference type="GO" id="GO:0070987">
    <property type="term" value="P:error-free translesion synthesis"/>
    <property type="evidence" value="ECO:0007669"/>
    <property type="project" value="UniProtKB-ARBA"/>
</dbReference>
<accession>A0A0N0NQ58</accession>
<dbReference type="GO" id="GO:0008270">
    <property type="term" value="F:zinc ion binding"/>
    <property type="evidence" value="ECO:0007669"/>
    <property type="project" value="UniProtKB-KW"/>
</dbReference>
<keyword evidence="6" id="KW-0862">Zinc</keyword>
<dbReference type="Pfam" id="PF11799">
    <property type="entry name" value="IMS_C"/>
    <property type="match status" value="1"/>
</dbReference>
<dbReference type="Pfam" id="PF18439">
    <property type="entry name" value="zf_UBZ"/>
    <property type="match status" value="1"/>
</dbReference>
<dbReference type="VEuPathDB" id="FungiDB:AB675_6722"/>
<dbReference type="RefSeq" id="XP_018003282.1">
    <property type="nucleotide sequence ID" value="XM_018147033.1"/>
</dbReference>
<dbReference type="STRING" id="1664694.A0A0N0NQ58"/>
<dbReference type="AlphaFoldDB" id="A0A0N0NQ58"/>
<evidence type="ECO:0000256" key="10">
    <source>
        <dbReference type="SAM" id="MobiDB-lite"/>
    </source>
</evidence>
<evidence type="ECO:0000256" key="3">
    <source>
        <dbReference type="ARBA" id="ARBA00022723"/>
    </source>
</evidence>
<dbReference type="SUPFAM" id="SSF56672">
    <property type="entry name" value="DNA/RNA polymerases"/>
    <property type="match status" value="1"/>
</dbReference>
<sequence>MSSPTSSRHDAQPQSRFTFRDLRLLGQSSVNSPLRVITLIDFDCFYAQCESVRLGLSPDQPLGVQQFKHVIAMNYAGRAAGLKKVVNAEEAKLKCPSIVLQHVPTWREGDTTWRYRDDALEHMDIDKSSLDYYRLQSKKAMAVLKQTLPGDRQLIEKAGIDETYVDLSGPVHQELLKRFPEFVTEPPSLDAHLPLPIDPLLDWSDTAVEEDTSDEARQHVDWDDIALHIGCELVKSIRSAVQCELQYTCSAGIARNKVVAKLAAGHNKPNRQTVVRTCGIEPFLQQYKFTKIRGLGAKLGRQVSKAFETELVSDLLNVPRATLASKIGSSSAAWVYNVIRGIEYSEVTDRTQLKSVLSAKTFMVSLQDISQAEKWLYIFAADIMGRLEDLGGDRRPKTVAVHLQVNGPRAPTRSKQGPIPLGAKLDTDLLLKLSRDLLLALEKEGATWPLVTLSVSVNDLVDVERGSRAVDSLFAAAGKTSPLPSSRNSNGWSSNAKVVDTKVVETVKDTRANPKKRTLFDLGFAQQGSRNEHMSKKVRAIDNLTAKDEAKGDINGSGSPLHEDAPDVEDGEGAYDCPTCARPVPASDVLEHLDWHAAVELSENG</sequence>
<dbReference type="InterPro" id="IPR043502">
    <property type="entry name" value="DNA/RNA_pol_sf"/>
</dbReference>
<evidence type="ECO:0000256" key="7">
    <source>
        <dbReference type="ARBA" id="ARBA00023204"/>
    </source>
</evidence>
<dbReference type="GO" id="GO:0009314">
    <property type="term" value="P:response to radiation"/>
    <property type="evidence" value="ECO:0007669"/>
    <property type="project" value="TreeGrafter"/>
</dbReference>
<evidence type="ECO:0000313" key="13">
    <source>
        <dbReference type="EMBL" id="KPI43319.1"/>
    </source>
</evidence>
<protein>
    <recommendedName>
        <fullName evidence="9">DNA polymerase eta</fullName>
    </recommendedName>
</protein>
<feature type="region of interest" description="Disordered" evidence="10">
    <location>
        <begin position="549"/>
        <end position="574"/>
    </location>
</feature>
<dbReference type="GO" id="GO:0005657">
    <property type="term" value="C:replication fork"/>
    <property type="evidence" value="ECO:0007669"/>
    <property type="project" value="TreeGrafter"/>
</dbReference>